<organism evidence="1 2">
    <name type="scientific">Panagrolaimus sp. PS1159</name>
    <dbReference type="NCBI Taxonomy" id="55785"/>
    <lineage>
        <taxon>Eukaryota</taxon>
        <taxon>Metazoa</taxon>
        <taxon>Ecdysozoa</taxon>
        <taxon>Nematoda</taxon>
        <taxon>Chromadorea</taxon>
        <taxon>Rhabditida</taxon>
        <taxon>Tylenchina</taxon>
        <taxon>Panagrolaimomorpha</taxon>
        <taxon>Panagrolaimoidea</taxon>
        <taxon>Panagrolaimidae</taxon>
        <taxon>Panagrolaimus</taxon>
    </lineage>
</organism>
<accession>A0AC35GIA3</accession>
<name>A0AC35GIA3_9BILA</name>
<sequence length="244" mass="29600">MLVIIWLMLTNLRDFYRNIAKDRRKLLKWYKSSCGNFCRCSNQPWESYVYFWDFCSLTFNTFWWMLALLGREDSELDSFDFDHICNNPEADSWDGFKMLKLIHTILPTRYGCKSTMKCGQFLSSFIRGFDEIDDNYWLQNQIFYECAMDNLKAVEESRKAQFWKIIIPPIIYALILRMLIKVYLLLFVKDFMSRKVFFYVKLGLQVIDILFFSWLLYYCMTVYEQRITERDALSFFLINQFVVF</sequence>
<evidence type="ECO:0000313" key="1">
    <source>
        <dbReference type="Proteomes" id="UP000887580"/>
    </source>
</evidence>
<dbReference type="Proteomes" id="UP000887580">
    <property type="component" value="Unplaced"/>
</dbReference>
<reference evidence="2" key="1">
    <citation type="submission" date="2022-11" db="UniProtKB">
        <authorList>
            <consortium name="WormBaseParasite"/>
        </authorList>
    </citation>
    <scope>IDENTIFICATION</scope>
</reference>
<protein>
    <submittedName>
        <fullName evidence="2">Uncharacterized protein</fullName>
    </submittedName>
</protein>
<evidence type="ECO:0000313" key="2">
    <source>
        <dbReference type="WBParaSite" id="PS1159_v2.g5401.t1"/>
    </source>
</evidence>
<proteinExistence type="predicted"/>
<dbReference type="WBParaSite" id="PS1159_v2.g5401.t1">
    <property type="protein sequence ID" value="PS1159_v2.g5401.t1"/>
    <property type="gene ID" value="PS1159_v2.g5401"/>
</dbReference>